<protein>
    <submittedName>
        <fullName evidence="4">Multiheme c-type cytochrome</fullName>
    </submittedName>
</protein>
<dbReference type="SUPFAM" id="SSF48452">
    <property type="entry name" value="TPR-like"/>
    <property type="match status" value="1"/>
</dbReference>
<evidence type="ECO:0000313" key="4">
    <source>
        <dbReference type="EMBL" id="MFC3195691.1"/>
    </source>
</evidence>
<reference evidence="5" key="1">
    <citation type="journal article" date="2019" name="Int. J. Syst. Evol. Microbiol.">
        <title>The Global Catalogue of Microorganisms (GCM) 10K type strain sequencing project: providing services to taxonomists for standard genome sequencing and annotation.</title>
        <authorList>
            <consortium name="The Broad Institute Genomics Platform"/>
            <consortium name="The Broad Institute Genome Sequencing Center for Infectious Disease"/>
            <person name="Wu L."/>
            <person name="Ma J."/>
        </authorList>
    </citation>
    <scope>NUCLEOTIDE SEQUENCE [LARGE SCALE GENOMIC DNA]</scope>
    <source>
        <strain evidence="5">KCTC 42953</strain>
    </source>
</reference>
<keyword evidence="5" id="KW-1185">Reference proteome</keyword>
<dbReference type="InterPro" id="IPR036280">
    <property type="entry name" value="Multihaem_cyt_sf"/>
</dbReference>
<dbReference type="SUPFAM" id="SSF48695">
    <property type="entry name" value="Multiheme cytochromes"/>
    <property type="match status" value="1"/>
</dbReference>
<evidence type="ECO:0000256" key="1">
    <source>
        <dbReference type="ARBA" id="ARBA00022729"/>
    </source>
</evidence>
<feature type="transmembrane region" description="Helical" evidence="2">
    <location>
        <begin position="127"/>
        <end position="145"/>
    </location>
</feature>
<dbReference type="InterPro" id="IPR011990">
    <property type="entry name" value="TPR-like_helical_dom_sf"/>
</dbReference>
<proteinExistence type="predicted"/>
<feature type="transmembrane region" description="Helical" evidence="2">
    <location>
        <begin position="52"/>
        <end position="76"/>
    </location>
</feature>
<keyword evidence="2" id="KW-0472">Membrane</keyword>
<dbReference type="PANTHER" id="PTHR35038">
    <property type="entry name" value="DISSIMILATORY SULFITE REDUCTASE SIRA"/>
    <property type="match status" value="1"/>
</dbReference>
<dbReference type="Pfam" id="PF13435">
    <property type="entry name" value="Cytochrome_C554"/>
    <property type="match status" value="1"/>
</dbReference>
<feature type="transmembrane region" description="Helical" evidence="2">
    <location>
        <begin position="12"/>
        <end position="32"/>
    </location>
</feature>
<evidence type="ECO:0000259" key="3">
    <source>
        <dbReference type="Pfam" id="PF13435"/>
    </source>
</evidence>
<dbReference type="EMBL" id="JBHRTS010000009">
    <property type="protein sequence ID" value="MFC3195691.1"/>
    <property type="molecule type" value="Genomic_DNA"/>
</dbReference>
<sequence length="905" mass="102212">MNRPSQVVGHKLYPLLVVVLVLTTLLLFNSLYLSGVTFYEWFAGQNIQEDFYLWMFVVHLFLGLCLILPFIIYALIHAVKARHVKNKTAKRAGYTLVVAALVVFITGVLLTQFNTDFEVINARFRQPLYWLHVLVPIVCLWLFVLHRLAGRAFNLRPVKWISAVAILAVVMHAALQQETDMPQGQHPKLAPTQASTRSGDLVPAEKLNNNEFCVSCHQDSHAQWLGSAHHFSSFNNPAYAFSVNNTVAALHARDGQADAARLCASCHDPVLLFSGQFDGLPIAEQASKDATAGITCSACHLVGQINSHQGNGAYQLAMATEYPFTNAESDWLNSINQFLIKSKPELHKRTYLKPLHESAEFCSTCHKVSLPESLNDYRWLRGQNHYDSFLQSGVSGHNVDSFYYPQKAIKNCQQCHMKPVESNDISARYEPITQQRLIKNHAFDVANTALRYLHDKPFDENSSALLKGSVSVDLLGVKSNEPNAPLRINNGQVLYIEPGQTHQLETVLRTQTLGHSFTQGTADSNQIWLELAMFHDDQLVAHSGGINDQGELDPYAYMVNTYVIDRQGNRISLRNPEDIFTALYNHQIPPGAASVVHHEFSVPEDFSGDLRIEAKLLYRKFDTEYYRAFMNQAALNNDLPVVLINQASILLSTDQDTADGAQAVDWRRWNDYGIALLRATEYRLALNAFAKVSDAGRAEGFINTLRVHLNEGQLELAQQALNRARNHGSFPYPWQLDYYQGRLDFLNGRIEQALNAYHRAVNSDYPEAMEAGFDFSQDYGFLTELAEGYVQMALIDQNSQPWINKAREVYEQILAINSELSDAYYGLFRLAKMTGDTKTAEHMQQLHEYYKADDQNHDQAIHQARKKNPAADKAANRVVIYAIEPNEEYHLTIEHYQTLTGIDLM</sequence>
<keyword evidence="2" id="KW-0812">Transmembrane</keyword>
<comment type="caution">
    <text evidence="4">The sequence shown here is derived from an EMBL/GenBank/DDBJ whole genome shotgun (WGS) entry which is preliminary data.</text>
</comment>
<evidence type="ECO:0000313" key="5">
    <source>
        <dbReference type="Proteomes" id="UP001595533"/>
    </source>
</evidence>
<keyword evidence="1" id="KW-0732">Signal</keyword>
<name>A0ABV7JC91_9GAMM</name>
<dbReference type="Gene3D" id="1.10.1130.10">
    <property type="entry name" value="Flavocytochrome C3, Chain A"/>
    <property type="match status" value="1"/>
</dbReference>
<feature type="domain" description="Cytochrome c-552/4" evidence="3">
    <location>
        <begin position="213"/>
        <end position="300"/>
    </location>
</feature>
<accession>A0ABV7JC91</accession>
<dbReference type="RefSeq" id="WP_077412346.1">
    <property type="nucleotide sequence ID" value="NZ_JBHRTS010000009.1"/>
</dbReference>
<dbReference type="InterPro" id="IPR023155">
    <property type="entry name" value="Cyt_c-552/4"/>
</dbReference>
<dbReference type="InterPro" id="IPR051829">
    <property type="entry name" value="Multiheme_Cytochr_ET"/>
</dbReference>
<keyword evidence="2" id="KW-1133">Transmembrane helix</keyword>
<organism evidence="4 5">
    <name type="scientific">Marinicella sediminis</name>
    <dbReference type="NCBI Taxonomy" id="1792834"/>
    <lineage>
        <taxon>Bacteria</taxon>
        <taxon>Pseudomonadati</taxon>
        <taxon>Pseudomonadota</taxon>
        <taxon>Gammaproteobacteria</taxon>
        <taxon>Lysobacterales</taxon>
        <taxon>Marinicellaceae</taxon>
        <taxon>Marinicella</taxon>
    </lineage>
</organism>
<dbReference type="Proteomes" id="UP001595533">
    <property type="component" value="Unassembled WGS sequence"/>
</dbReference>
<dbReference type="Gene3D" id="1.25.40.10">
    <property type="entry name" value="Tetratricopeptide repeat domain"/>
    <property type="match status" value="1"/>
</dbReference>
<feature type="transmembrane region" description="Helical" evidence="2">
    <location>
        <begin position="157"/>
        <end position="175"/>
    </location>
</feature>
<feature type="transmembrane region" description="Helical" evidence="2">
    <location>
        <begin position="96"/>
        <end position="115"/>
    </location>
</feature>
<evidence type="ECO:0000256" key="2">
    <source>
        <dbReference type="SAM" id="Phobius"/>
    </source>
</evidence>
<gene>
    <name evidence="4" type="ORF">ACFODZ_15660</name>
</gene>